<evidence type="ECO:0000256" key="7">
    <source>
        <dbReference type="RuleBase" id="RU003557"/>
    </source>
</evidence>
<comment type="similarity">
    <text evidence="1 7">Belongs to the thiolase-like superfamily. Thiolase family.</text>
</comment>
<feature type="active site" description="Proton acceptor" evidence="6">
    <location>
        <position position="378"/>
    </location>
</feature>
<dbReference type="Gene3D" id="3.40.47.10">
    <property type="match status" value="2"/>
</dbReference>
<evidence type="ECO:0000259" key="8">
    <source>
        <dbReference type="Pfam" id="PF00108"/>
    </source>
</evidence>
<reference evidence="10 11" key="1">
    <citation type="submission" date="2015-06" db="EMBL/GenBank/DDBJ databases">
        <title>Draft genome sequence of an Alphaproteobacteria species associated to the Mediterranean sponge Oscarella lobularis.</title>
        <authorList>
            <person name="Jourda C."/>
            <person name="Santini S."/>
            <person name="Claverie J.-M."/>
        </authorList>
    </citation>
    <scope>NUCLEOTIDE SEQUENCE [LARGE SCALE GENOMIC DNA]</scope>
    <source>
        <strain evidence="10">IGS</strain>
    </source>
</reference>
<proteinExistence type="inferred from homology"/>
<accession>A0A0J9E7A4</accession>
<evidence type="ECO:0000256" key="5">
    <source>
        <dbReference type="ARBA" id="ARBA00037924"/>
    </source>
</evidence>
<dbReference type="RefSeq" id="WP_049644185.1">
    <property type="nucleotide sequence ID" value="NZ_LFTY01000002.1"/>
</dbReference>
<dbReference type="Pfam" id="PF00108">
    <property type="entry name" value="Thiolase_N"/>
    <property type="match status" value="1"/>
</dbReference>
<keyword evidence="4 7" id="KW-0012">Acyltransferase</keyword>
<dbReference type="CDD" id="cd00751">
    <property type="entry name" value="thiolase"/>
    <property type="match status" value="1"/>
</dbReference>
<feature type="active site" description="Proton acceptor" evidence="6">
    <location>
        <position position="348"/>
    </location>
</feature>
<dbReference type="EMBL" id="LFTY01000002">
    <property type="protein sequence ID" value="KMW58591.1"/>
    <property type="molecule type" value="Genomic_DNA"/>
</dbReference>
<dbReference type="InterPro" id="IPR020610">
    <property type="entry name" value="Thiolase_AS"/>
</dbReference>
<dbReference type="Proteomes" id="UP000037178">
    <property type="component" value="Unassembled WGS sequence"/>
</dbReference>
<evidence type="ECO:0000256" key="3">
    <source>
        <dbReference type="ARBA" id="ARBA00022752"/>
    </source>
</evidence>
<comment type="pathway">
    <text evidence="5">Metabolic intermediate biosynthesis; (R)-mevalonate biosynthesis; (R)-mevalonate from acetyl-CoA: step 1/3.</text>
</comment>
<sequence length="392" mass="40279">MRDVIIAGAARTPMGGFQGALSGATAAELGGTAIKAALEASGAAPAAVEEVLMGCVLPAGQGQAPARQAGFAAGLGDAVPATTLNKMCGSGMKTAMVAFDQIALGQADVMVAGGMESMTNAPYLLPNMRGGARIGHGAAQDHMFLDGLEDAYDKGRLMGTFAEDTAEKYQLSREAQDEYALRSLSRAQTAQAEGAFEAEITPVTLATRRGAVTVGEDEQPGNARPDKIPHLKPAFRKDGTVTAANSSSISDGAAALVLASAEAVAEQGLTARARILGHASHAHAPNWFTTAPVPAAQKLLERIGWDKDDVDLWEVNEAFAVVPMVFMQEMGLRPEIVNVNGGACALGHPIGASGTRIIATLLNALEKRGLKRGVAAICIGGGEGTAIAIERV</sequence>
<dbReference type="InterPro" id="IPR020617">
    <property type="entry name" value="Thiolase_C"/>
</dbReference>
<evidence type="ECO:0000256" key="2">
    <source>
        <dbReference type="ARBA" id="ARBA00022679"/>
    </source>
</evidence>
<keyword evidence="3" id="KW-0583">PHB biosynthesis</keyword>
<dbReference type="GO" id="GO:0044281">
    <property type="term" value="P:small molecule metabolic process"/>
    <property type="evidence" value="ECO:0007669"/>
    <property type="project" value="UniProtKB-ARBA"/>
</dbReference>
<dbReference type="PANTHER" id="PTHR18919:SF138">
    <property type="entry name" value="ACETYL-COA C-ACETYLTRANSFERASE"/>
    <property type="match status" value="1"/>
</dbReference>
<protein>
    <submittedName>
        <fullName evidence="10">3-ketoacyl-CoA thiolase</fullName>
        <ecNumber evidence="10">2.3.1.16</ecNumber>
        <ecNumber evidence="10">2.3.1.9</ecNumber>
    </submittedName>
</protein>
<dbReference type="GO" id="GO:0042619">
    <property type="term" value="P:poly-hydroxybutyrate biosynthetic process"/>
    <property type="evidence" value="ECO:0007669"/>
    <property type="project" value="UniProtKB-KW"/>
</dbReference>
<dbReference type="InterPro" id="IPR002155">
    <property type="entry name" value="Thiolase"/>
</dbReference>
<evidence type="ECO:0000256" key="1">
    <source>
        <dbReference type="ARBA" id="ARBA00010982"/>
    </source>
</evidence>
<name>A0A0J9E7A4_9RHOB</name>
<keyword evidence="11" id="KW-1185">Reference proteome</keyword>
<evidence type="ECO:0000256" key="6">
    <source>
        <dbReference type="PIRSR" id="PIRSR000429-1"/>
    </source>
</evidence>
<feature type="active site" description="Acyl-thioester intermediate" evidence="6">
    <location>
        <position position="88"/>
    </location>
</feature>
<dbReference type="PIRSF" id="PIRSF000429">
    <property type="entry name" value="Ac-CoA_Ac_transf"/>
    <property type="match status" value="1"/>
</dbReference>
<dbReference type="PATRIC" id="fig|1675527.3.peg.3738"/>
<dbReference type="PROSITE" id="PS00099">
    <property type="entry name" value="THIOLASE_3"/>
    <property type="match status" value="1"/>
</dbReference>
<dbReference type="EC" id="2.3.1.9" evidence="10"/>
<evidence type="ECO:0000259" key="9">
    <source>
        <dbReference type="Pfam" id="PF02803"/>
    </source>
</evidence>
<dbReference type="InterPro" id="IPR020616">
    <property type="entry name" value="Thiolase_N"/>
</dbReference>
<evidence type="ECO:0000313" key="11">
    <source>
        <dbReference type="Proteomes" id="UP000037178"/>
    </source>
</evidence>
<keyword evidence="2 7" id="KW-0808">Transferase</keyword>
<dbReference type="PANTHER" id="PTHR18919">
    <property type="entry name" value="ACETYL-COA C-ACYLTRANSFERASE"/>
    <property type="match status" value="1"/>
</dbReference>
<dbReference type="FunFam" id="3.40.47.10:FF:000010">
    <property type="entry name" value="Acetyl-CoA acetyltransferase (Thiolase)"/>
    <property type="match status" value="1"/>
</dbReference>
<gene>
    <name evidence="10" type="ORF">AIOL_003569</name>
</gene>
<evidence type="ECO:0000313" key="10">
    <source>
        <dbReference type="EMBL" id="KMW58591.1"/>
    </source>
</evidence>
<dbReference type="STRING" id="1675527.AIOL_003569"/>
<dbReference type="SUPFAM" id="SSF53901">
    <property type="entry name" value="Thiolase-like"/>
    <property type="match status" value="2"/>
</dbReference>
<feature type="domain" description="Thiolase N-terminal" evidence="8">
    <location>
        <begin position="4"/>
        <end position="261"/>
    </location>
</feature>
<feature type="domain" description="Thiolase C-terminal" evidence="9">
    <location>
        <begin position="270"/>
        <end position="391"/>
    </location>
</feature>
<comment type="caution">
    <text evidence="10">The sequence shown here is derived from an EMBL/GenBank/DDBJ whole genome shotgun (WGS) entry which is preliminary data.</text>
</comment>
<dbReference type="GO" id="GO:0003985">
    <property type="term" value="F:acetyl-CoA C-acetyltransferase activity"/>
    <property type="evidence" value="ECO:0007669"/>
    <property type="project" value="UniProtKB-EC"/>
</dbReference>
<organism evidence="10 11">
    <name type="scientific">Candidatus Rhodobacter oscarellae</name>
    <dbReference type="NCBI Taxonomy" id="1675527"/>
    <lineage>
        <taxon>Bacteria</taxon>
        <taxon>Pseudomonadati</taxon>
        <taxon>Pseudomonadota</taxon>
        <taxon>Alphaproteobacteria</taxon>
        <taxon>Rhodobacterales</taxon>
        <taxon>Rhodobacter group</taxon>
        <taxon>Rhodobacter</taxon>
    </lineage>
</organism>
<dbReference type="OrthoDB" id="9764638at2"/>
<dbReference type="EC" id="2.3.1.16" evidence="10"/>
<dbReference type="NCBIfam" id="TIGR01930">
    <property type="entry name" value="AcCoA-C-Actrans"/>
    <property type="match status" value="1"/>
</dbReference>
<dbReference type="InterPro" id="IPR016039">
    <property type="entry name" value="Thiolase-like"/>
</dbReference>
<evidence type="ECO:0000256" key="4">
    <source>
        <dbReference type="ARBA" id="ARBA00023315"/>
    </source>
</evidence>
<dbReference type="AlphaFoldDB" id="A0A0J9E7A4"/>
<dbReference type="Pfam" id="PF02803">
    <property type="entry name" value="Thiolase_C"/>
    <property type="match status" value="1"/>
</dbReference>